<keyword evidence="1" id="KW-0472">Membrane</keyword>
<comment type="caution">
    <text evidence="2">The sequence shown here is derived from an EMBL/GenBank/DDBJ whole genome shotgun (WGS) entry which is preliminary data.</text>
</comment>
<keyword evidence="3" id="KW-1185">Reference proteome</keyword>
<accession>A0ABU0AAL8</accession>
<dbReference type="EMBL" id="JAUSUB010000001">
    <property type="protein sequence ID" value="MDQ0268302.1"/>
    <property type="molecule type" value="Genomic_DNA"/>
</dbReference>
<evidence type="ECO:0000256" key="1">
    <source>
        <dbReference type="SAM" id="Phobius"/>
    </source>
</evidence>
<feature type="transmembrane region" description="Helical" evidence="1">
    <location>
        <begin position="6"/>
        <end position="28"/>
    </location>
</feature>
<evidence type="ECO:0000313" key="2">
    <source>
        <dbReference type="EMBL" id="MDQ0268302.1"/>
    </source>
</evidence>
<proteinExistence type="predicted"/>
<organism evidence="2 3">
    <name type="scientific">Cytobacillus purgationiresistens</name>
    <dbReference type="NCBI Taxonomy" id="863449"/>
    <lineage>
        <taxon>Bacteria</taxon>
        <taxon>Bacillati</taxon>
        <taxon>Bacillota</taxon>
        <taxon>Bacilli</taxon>
        <taxon>Bacillales</taxon>
        <taxon>Bacillaceae</taxon>
        <taxon>Cytobacillus</taxon>
    </lineage>
</organism>
<sequence>MGDIIFQILMFLILFGFIYFIVQIIRILRSKRNDNKVVEEKLDKVIELLEEQKRK</sequence>
<dbReference type="Pfam" id="PF13314">
    <property type="entry name" value="DUF4083"/>
    <property type="match status" value="1"/>
</dbReference>
<keyword evidence="1" id="KW-0812">Transmembrane</keyword>
<gene>
    <name evidence="2" type="ORF">J2S17_000171</name>
</gene>
<dbReference type="InterPro" id="IPR025143">
    <property type="entry name" value="DUF4083"/>
</dbReference>
<dbReference type="Proteomes" id="UP001238088">
    <property type="component" value="Unassembled WGS sequence"/>
</dbReference>
<evidence type="ECO:0000313" key="3">
    <source>
        <dbReference type="Proteomes" id="UP001238088"/>
    </source>
</evidence>
<reference evidence="2 3" key="1">
    <citation type="submission" date="2023-07" db="EMBL/GenBank/DDBJ databases">
        <title>Genomic Encyclopedia of Type Strains, Phase IV (KMG-IV): sequencing the most valuable type-strain genomes for metagenomic binning, comparative biology and taxonomic classification.</title>
        <authorList>
            <person name="Goeker M."/>
        </authorList>
    </citation>
    <scope>NUCLEOTIDE SEQUENCE [LARGE SCALE GENOMIC DNA]</scope>
    <source>
        <strain evidence="2 3">DSM 23494</strain>
    </source>
</reference>
<keyword evidence="1" id="KW-1133">Transmembrane helix</keyword>
<name>A0ABU0AAL8_9BACI</name>
<protein>
    <submittedName>
        <fullName evidence="2">Large-conductance mechanosensitive channel</fullName>
    </submittedName>
</protein>